<keyword evidence="3" id="KW-1185">Reference proteome</keyword>
<evidence type="ECO:0000256" key="1">
    <source>
        <dbReference type="SAM" id="MobiDB-lite"/>
    </source>
</evidence>
<dbReference type="Proteomes" id="UP000003653">
    <property type="component" value="Unassembled WGS sequence"/>
</dbReference>
<accession>D5PAW3</accession>
<organism evidence="2 3">
    <name type="scientific">Mycobacterium parascrofulaceum ATCC BAA-614</name>
    <dbReference type="NCBI Taxonomy" id="525368"/>
    <lineage>
        <taxon>Bacteria</taxon>
        <taxon>Bacillati</taxon>
        <taxon>Actinomycetota</taxon>
        <taxon>Actinomycetes</taxon>
        <taxon>Mycobacteriales</taxon>
        <taxon>Mycobacteriaceae</taxon>
        <taxon>Mycobacterium</taxon>
        <taxon>Mycobacterium simiae complex</taxon>
    </lineage>
</organism>
<dbReference type="HOGENOM" id="CLU_022065_3_3_11"/>
<evidence type="ECO:0000313" key="2">
    <source>
        <dbReference type="EMBL" id="EFG76784.1"/>
    </source>
</evidence>
<protein>
    <recommendedName>
        <fullName evidence="4">HNH domain-containing protein</fullName>
    </recommendedName>
</protein>
<dbReference type="InterPro" id="IPR003615">
    <property type="entry name" value="HNH_nuc"/>
</dbReference>
<dbReference type="CDD" id="cd00085">
    <property type="entry name" value="HNHc"/>
    <property type="match status" value="1"/>
</dbReference>
<dbReference type="eggNOG" id="COG1403">
    <property type="taxonomic scope" value="Bacteria"/>
</dbReference>
<comment type="caution">
    <text evidence="2">The sequence shown here is derived from an EMBL/GenBank/DDBJ whole genome shotgun (WGS) entry which is preliminary data.</text>
</comment>
<evidence type="ECO:0000313" key="3">
    <source>
        <dbReference type="Proteomes" id="UP000003653"/>
    </source>
</evidence>
<proteinExistence type="predicted"/>
<sequence length="87" mass="9926">MPGYYSEVHHVTDWATCQRTDIDGLTFACGPHHRLLTPDGWTTRKNTNGDTQWIPPPHLDRGQPRTNPYWHSEKLLRDDGDGDDDAA</sequence>
<dbReference type="EMBL" id="ADNV01000240">
    <property type="protein sequence ID" value="EFG76784.1"/>
    <property type="molecule type" value="Genomic_DNA"/>
</dbReference>
<gene>
    <name evidence="2" type="ORF">HMPREF0591_3307</name>
</gene>
<evidence type="ECO:0008006" key="4">
    <source>
        <dbReference type="Google" id="ProtNLM"/>
    </source>
</evidence>
<dbReference type="AlphaFoldDB" id="D5PAW3"/>
<name>D5PAW3_9MYCO</name>
<reference evidence="2 3" key="1">
    <citation type="submission" date="2010-04" db="EMBL/GenBank/DDBJ databases">
        <authorList>
            <person name="Muzny D."/>
            <person name="Qin X."/>
            <person name="Deng J."/>
            <person name="Jiang H."/>
            <person name="Liu Y."/>
            <person name="Qu J."/>
            <person name="Song X.-Z."/>
            <person name="Zhang L."/>
            <person name="Thornton R."/>
            <person name="Coyle M."/>
            <person name="Francisco L."/>
            <person name="Jackson L."/>
            <person name="Javaid M."/>
            <person name="Korchina V."/>
            <person name="Kovar C."/>
            <person name="Mata R."/>
            <person name="Mathew T."/>
            <person name="Ngo R."/>
            <person name="Nguyen L."/>
            <person name="Nguyen N."/>
            <person name="Okwuonu G."/>
            <person name="Ongeri F."/>
            <person name="Pham C."/>
            <person name="Simmons D."/>
            <person name="Wilczek-Boney K."/>
            <person name="Hale W."/>
            <person name="Jakkamsetti A."/>
            <person name="Pham P."/>
            <person name="Ruth R."/>
            <person name="San Lucas F."/>
            <person name="Warren J."/>
            <person name="Zhang J."/>
            <person name="Zhao Z."/>
            <person name="Zhou C."/>
            <person name="Zhu D."/>
            <person name="Lee S."/>
            <person name="Bess C."/>
            <person name="Blankenburg K."/>
            <person name="Forbes L."/>
            <person name="Fu Q."/>
            <person name="Gubbala S."/>
            <person name="Hirani K."/>
            <person name="Jayaseelan J.C."/>
            <person name="Lara F."/>
            <person name="Munidasa M."/>
            <person name="Palculict T."/>
            <person name="Patil S."/>
            <person name="Pu L.-L."/>
            <person name="Saada N."/>
            <person name="Tang L."/>
            <person name="Weissenberger G."/>
            <person name="Zhu Y."/>
            <person name="Hemphill L."/>
            <person name="Shang Y."/>
            <person name="Youmans B."/>
            <person name="Ayvaz T."/>
            <person name="Ross M."/>
            <person name="Santibanez J."/>
            <person name="Aqrawi P."/>
            <person name="Gross S."/>
            <person name="Joshi V."/>
            <person name="Fowler G."/>
            <person name="Nazareth L."/>
            <person name="Reid J."/>
            <person name="Worley K."/>
            <person name="Petrosino J."/>
            <person name="Highlander S."/>
            <person name="Gibbs R."/>
        </authorList>
    </citation>
    <scope>NUCLEOTIDE SEQUENCE [LARGE SCALE GENOMIC DNA]</scope>
    <source>
        <strain evidence="2 3">ATCC BAA-614</strain>
    </source>
</reference>
<feature type="region of interest" description="Disordered" evidence="1">
    <location>
        <begin position="40"/>
        <end position="87"/>
    </location>
</feature>